<reference evidence="6 7" key="1">
    <citation type="submission" date="2013-06" db="EMBL/GenBank/DDBJ databases">
        <title>Whole genome shotgun sequence of Bacillus selenatarsenatis SF-1.</title>
        <authorList>
            <person name="Kuroda M."/>
            <person name="Sei K."/>
            <person name="Yamashita M."/>
            <person name="Ike M."/>
        </authorList>
    </citation>
    <scope>NUCLEOTIDE SEQUENCE [LARGE SCALE GENOMIC DNA]</scope>
    <source>
        <strain evidence="6 7">SF-1</strain>
    </source>
</reference>
<evidence type="ECO:0000259" key="5">
    <source>
        <dbReference type="PROSITE" id="PS50111"/>
    </source>
</evidence>
<evidence type="ECO:0000256" key="3">
    <source>
        <dbReference type="SAM" id="Coils"/>
    </source>
</evidence>
<gene>
    <name evidence="6" type="ORF">SAMD00020551_4294</name>
</gene>
<sequence>MEAILNLRRQDTKKKNILMLSTYSISLIATAAYTLIEKEPIIKTMVYVSELSFFVLFFLILQLWLKKESLYPYAAFAAIFIHHFFYIGMFGGNGAFLLVLLFLAVFSAIHFDIKIFVTGFSLGLVAVVLNTMLATENQDFLSSTFTAILLCYILIGAVLFVLIRLNKAAFKSLETFLADSENEKARKEQHSALLHGELLVVTESLGKINEQIQTHLSSQTEMKIAVNEISAGSQVQTEQINQISENAELTKQRMDEMSDMSILLSDNTLQAAKASESGSVKINELQGDMKELASSISELSQTFSMLTKKIEETNGFIVNIRNITEQTNLLALNASIEAARAGEAGKGFSVVANEIRKLAEMTKETAIQITENLTAVNETNSSALEKMNDSSEKLTESRSAVEEVSGFFAEVSGTLRELTNQFGQFELTVSDVKNQTGDVEASTRELAAIIQQATAGLEEMNATIETLNDDNETIAAYVSQTAAAAEKIKTLGA</sequence>
<dbReference type="AlphaFoldDB" id="A0A0A8XD69"/>
<keyword evidence="4" id="KW-0812">Transmembrane</keyword>
<evidence type="ECO:0000256" key="4">
    <source>
        <dbReference type="SAM" id="Phobius"/>
    </source>
</evidence>
<dbReference type="PANTHER" id="PTHR32089">
    <property type="entry name" value="METHYL-ACCEPTING CHEMOTAXIS PROTEIN MCPB"/>
    <property type="match status" value="1"/>
</dbReference>
<keyword evidence="4" id="KW-1133">Transmembrane helix</keyword>
<proteinExistence type="predicted"/>
<dbReference type="SUPFAM" id="SSF58104">
    <property type="entry name" value="Methyl-accepting chemotaxis protein (MCP) signaling domain"/>
    <property type="match status" value="1"/>
</dbReference>
<organism evidence="6 7">
    <name type="scientific">Mesobacillus selenatarsenatis (strain DSM 18680 / JCM 14380 / FERM P-15431 / SF-1)</name>
    <dbReference type="NCBI Taxonomy" id="1321606"/>
    <lineage>
        <taxon>Bacteria</taxon>
        <taxon>Bacillati</taxon>
        <taxon>Bacillota</taxon>
        <taxon>Bacilli</taxon>
        <taxon>Bacillales</taxon>
        <taxon>Bacillaceae</taxon>
        <taxon>Mesobacillus</taxon>
    </lineage>
</organism>
<dbReference type="Gene3D" id="1.10.287.950">
    <property type="entry name" value="Methyl-accepting chemotaxis protein"/>
    <property type="match status" value="1"/>
</dbReference>
<dbReference type="InterPro" id="IPR004089">
    <property type="entry name" value="MCPsignal_dom"/>
</dbReference>
<name>A0A0A8XD69_MESS1</name>
<feature type="domain" description="Methyl-accepting transducer" evidence="5">
    <location>
        <begin position="211"/>
        <end position="461"/>
    </location>
</feature>
<feature type="transmembrane region" description="Helical" evidence="4">
    <location>
        <begin position="17"/>
        <end position="36"/>
    </location>
</feature>
<dbReference type="RefSeq" id="WP_041967717.1">
    <property type="nucleotide sequence ID" value="NZ_BASE01000106.1"/>
</dbReference>
<dbReference type="GO" id="GO:0007165">
    <property type="term" value="P:signal transduction"/>
    <property type="evidence" value="ECO:0007669"/>
    <property type="project" value="UniProtKB-KW"/>
</dbReference>
<feature type="transmembrane region" description="Helical" evidence="4">
    <location>
        <begin position="45"/>
        <end position="64"/>
    </location>
</feature>
<feature type="transmembrane region" description="Helical" evidence="4">
    <location>
        <begin position="70"/>
        <end position="103"/>
    </location>
</feature>
<keyword evidence="1 2" id="KW-0807">Transducer</keyword>
<dbReference type="SMART" id="SM00283">
    <property type="entry name" value="MA"/>
    <property type="match status" value="1"/>
</dbReference>
<feature type="coiled-coil region" evidence="3">
    <location>
        <begin position="240"/>
        <end position="302"/>
    </location>
</feature>
<keyword evidence="4" id="KW-0472">Membrane</keyword>
<keyword evidence="7" id="KW-1185">Reference proteome</keyword>
<evidence type="ECO:0000256" key="2">
    <source>
        <dbReference type="PROSITE-ProRule" id="PRU00284"/>
    </source>
</evidence>
<dbReference type="OrthoDB" id="242546at2"/>
<comment type="caution">
    <text evidence="6">The sequence shown here is derived from an EMBL/GenBank/DDBJ whole genome shotgun (WGS) entry which is preliminary data.</text>
</comment>
<dbReference type="Proteomes" id="UP000031014">
    <property type="component" value="Unassembled WGS sequence"/>
</dbReference>
<feature type="transmembrane region" description="Helical" evidence="4">
    <location>
        <begin position="115"/>
        <end position="134"/>
    </location>
</feature>
<protein>
    <submittedName>
        <fullName evidence="6">Methyl-accepting chemotaxis sensory transducer</fullName>
    </submittedName>
</protein>
<feature type="transmembrane region" description="Helical" evidence="4">
    <location>
        <begin position="140"/>
        <end position="163"/>
    </location>
</feature>
<dbReference type="STRING" id="1321606.SAMD00020551_4294"/>
<evidence type="ECO:0000313" key="6">
    <source>
        <dbReference type="EMBL" id="GAM16121.1"/>
    </source>
</evidence>
<evidence type="ECO:0000313" key="7">
    <source>
        <dbReference type="Proteomes" id="UP000031014"/>
    </source>
</evidence>
<dbReference type="GO" id="GO:0016020">
    <property type="term" value="C:membrane"/>
    <property type="evidence" value="ECO:0007669"/>
    <property type="project" value="InterPro"/>
</dbReference>
<keyword evidence="3" id="KW-0175">Coiled coil</keyword>
<dbReference type="PROSITE" id="PS50111">
    <property type="entry name" value="CHEMOTAXIS_TRANSDUC_2"/>
    <property type="match status" value="1"/>
</dbReference>
<dbReference type="PANTHER" id="PTHR32089:SF112">
    <property type="entry name" value="LYSOZYME-LIKE PROTEIN-RELATED"/>
    <property type="match status" value="1"/>
</dbReference>
<dbReference type="EMBL" id="BASE01000106">
    <property type="protein sequence ID" value="GAM16121.1"/>
    <property type="molecule type" value="Genomic_DNA"/>
</dbReference>
<evidence type="ECO:0000256" key="1">
    <source>
        <dbReference type="ARBA" id="ARBA00023224"/>
    </source>
</evidence>
<dbReference type="Pfam" id="PF00015">
    <property type="entry name" value="MCPsignal"/>
    <property type="match status" value="1"/>
</dbReference>
<accession>A0A0A8XD69</accession>